<evidence type="ECO:0000313" key="6">
    <source>
        <dbReference type="Proteomes" id="UP001054252"/>
    </source>
</evidence>
<organism evidence="5 6">
    <name type="scientific">Rubroshorea leprosula</name>
    <dbReference type="NCBI Taxonomy" id="152421"/>
    <lineage>
        <taxon>Eukaryota</taxon>
        <taxon>Viridiplantae</taxon>
        <taxon>Streptophyta</taxon>
        <taxon>Embryophyta</taxon>
        <taxon>Tracheophyta</taxon>
        <taxon>Spermatophyta</taxon>
        <taxon>Magnoliopsida</taxon>
        <taxon>eudicotyledons</taxon>
        <taxon>Gunneridae</taxon>
        <taxon>Pentapetalae</taxon>
        <taxon>rosids</taxon>
        <taxon>malvids</taxon>
        <taxon>Malvales</taxon>
        <taxon>Dipterocarpaceae</taxon>
        <taxon>Rubroshorea</taxon>
    </lineage>
</organism>
<evidence type="ECO:0000256" key="1">
    <source>
        <dbReference type="ARBA" id="ARBA00022729"/>
    </source>
</evidence>
<keyword evidence="6" id="KW-1185">Reference proteome</keyword>
<keyword evidence="2" id="KW-1015">Disulfide bond</keyword>
<evidence type="ECO:0000256" key="2">
    <source>
        <dbReference type="ARBA" id="ARBA00023157"/>
    </source>
</evidence>
<name>A0AAV5MS48_9ROSI</name>
<dbReference type="Proteomes" id="UP001054252">
    <property type="component" value="Unassembled WGS sequence"/>
</dbReference>
<evidence type="ECO:0000313" key="5">
    <source>
        <dbReference type="EMBL" id="GKV52367.1"/>
    </source>
</evidence>
<keyword evidence="1" id="KW-0732">Signal</keyword>
<dbReference type="InterPro" id="IPR036426">
    <property type="entry name" value="Bulb-type_lectin_dom_sf"/>
</dbReference>
<comment type="caution">
    <text evidence="5">The sequence shown here is derived from an EMBL/GenBank/DDBJ whole genome shotgun (WGS) entry which is preliminary data.</text>
</comment>
<dbReference type="EMBL" id="BPVZ01000684">
    <property type="protein sequence ID" value="GKV52367.1"/>
    <property type="molecule type" value="Genomic_DNA"/>
</dbReference>
<proteinExistence type="predicted"/>
<evidence type="ECO:0000256" key="3">
    <source>
        <dbReference type="ARBA" id="ARBA00023180"/>
    </source>
</evidence>
<protein>
    <recommendedName>
        <fullName evidence="4">Bulb-type lectin domain-containing protein</fullName>
    </recommendedName>
</protein>
<dbReference type="AlphaFoldDB" id="A0AAV5MS48"/>
<dbReference type="InterPro" id="IPR001480">
    <property type="entry name" value="Bulb-type_lectin_dom"/>
</dbReference>
<evidence type="ECO:0000259" key="4">
    <source>
        <dbReference type="PROSITE" id="PS50927"/>
    </source>
</evidence>
<dbReference type="SMART" id="SM00108">
    <property type="entry name" value="B_lectin"/>
    <property type="match status" value="1"/>
</dbReference>
<gene>
    <name evidence="5" type="ORF">SLEP1_g58954</name>
</gene>
<sequence length="127" mass="14399">MHSRFSDGTNTITSSQSISDGRNLVSKDGGFEVGFFSPGISKGHYLRIWYKNIPIRTIVWVANWHIPIMELCGLLMINSTGNLLSAWKSPDDPSPGDFTLRLALNNYPELIVLKIRSMTLEWSQIEW</sequence>
<dbReference type="PANTHER" id="PTHR32444">
    <property type="entry name" value="BULB-TYPE LECTIN DOMAIN-CONTAINING PROTEIN"/>
    <property type="match status" value="1"/>
</dbReference>
<accession>A0AAV5MS48</accession>
<dbReference type="SUPFAM" id="SSF51110">
    <property type="entry name" value="alpha-D-mannose-specific plant lectins"/>
    <property type="match status" value="1"/>
</dbReference>
<reference evidence="5 6" key="1">
    <citation type="journal article" date="2021" name="Commun. Biol.">
        <title>The genome of Shorea leprosula (Dipterocarpaceae) highlights the ecological relevance of drought in aseasonal tropical rainforests.</title>
        <authorList>
            <person name="Ng K.K.S."/>
            <person name="Kobayashi M.J."/>
            <person name="Fawcett J.A."/>
            <person name="Hatakeyama M."/>
            <person name="Paape T."/>
            <person name="Ng C.H."/>
            <person name="Ang C.C."/>
            <person name="Tnah L.H."/>
            <person name="Lee C.T."/>
            <person name="Nishiyama T."/>
            <person name="Sese J."/>
            <person name="O'Brien M.J."/>
            <person name="Copetti D."/>
            <person name="Mohd Noor M.I."/>
            <person name="Ong R.C."/>
            <person name="Putra M."/>
            <person name="Sireger I.Z."/>
            <person name="Indrioko S."/>
            <person name="Kosugi Y."/>
            <person name="Izuno A."/>
            <person name="Isagi Y."/>
            <person name="Lee S.L."/>
            <person name="Shimizu K.K."/>
        </authorList>
    </citation>
    <scope>NUCLEOTIDE SEQUENCE [LARGE SCALE GENOMIC DNA]</scope>
    <source>
        <strain evidence="5">214</strain>
    </source>
</reference>
<feature type="domain" description="Bulb-type lectin" evidence="4">
    <location>
        <begin position="9"/>
        <end position="127"/>
    </location>
</feature>
<keyword evidence="3" id="KW-0325">Glycoprotein</keyword>
<dbReference type="PROSITE" id="PS50927">
    <property type="entry name" value="BULB_LECTIN"/>
    <property type="match status" value="1"/>
</dbReference>
<dbReference type="Gene3D" id="2.90.10.10">
    <property type="entry name" value="Bulb-type lectin domain"/>
    <property type="match status" value="1"/>
</dbReference>
<dbReference type="PANTHER" id="PTHR32444:SF234">
    <property type="entry name" value="RECEPTOR-LIKE SERINE_THREONINE-PROTEIN KINASE"/>
    <property type="match status" value="1"/>
</dbReference>